<proteinExistence type="predicted"/>
<name>A0A8S1RT68_9CILI</name>
<dbReference type="Proteomes" id="UP000692954">
    <property type="component" value="Unassembled WGS sequence"/>
</dbReference>
<reference evidence="1" key="1">
    <citation type="submission" date="2021-01" db="EMBL/GenBank/DDBJ databases">
        <authorList>
            <consortium name="Genoscope - CEA"/>
            <person name="William W."/>
        </authorList>
    </citation>
    <scope>NUCLEOTIDE SEQUENCE</scope>
</reference>
<dbReference type="EMBL" id="CAJJDN010000303">
    <property type="protein sequence ID" value="CAD8130570.1"/>
    <property type="molecule type" value="Genomic_DNA"/>
</dbReference>
<protein>
    <recommendedName>
        <fullName evidence="3">WD40-repeat-containing domain</fullName>
    </recommendedName>
</protein>
<evidence type="ECO:0000313" key="1">
    <source>
        <dbReference type="EMBL" id="CAD8130570.1"/>
    </source>
</evidence>
<gene>
    <name evidence="1" type="ORF">PSON_ATCC_30995.1.T3030008</name>
</gene>
<comment type="caution">
    <text evidence="1">The sequence shown here is derived from an EMBL/GenBank/DDBJ whole genome shotgun (WGS) entry which is preliminary data.</text>
</comment>
<keyword evidence="2" id="KW-1185">Reference proteome</keyword>
<accession>A0A8S1RT68</accession>
<evidence type="ECO:0008006" key="3">
    <source>
        <dbReference type="Google" id="ProtNLM"/>
    </source>
</evidence>
<organism evidence="1 2">
    <name type="scientific">Paramecium sonneborni</name>
    <dbReference type="NCBI Taxonomy" id="65129"/>
    <lineage>
        <taxon>Eukaryota</taxon>
        <taxon>Sar</taxon>
        <taxon>Alveolata</taxon>
        <taxon>Ciliophora</taxon>
        <taxon>Intramacronucleata</taxon>
        <taxon>Oligohymenophorea</taxon>
        <taxon>Peniculida</taxon>
        <taxon>Parameciidae</taxon>
        <taxon>Paramecium</taxon>
    </lineage>
</organism>
<dbReference type="AlphaFoldDB" id="A0A8S1RT68"/>
<sequence>MTLNNLTSIKLDKKCSYEKEKKRLYRNTYIMIKQGNDHLFKHKIIQEFYVAQYLYRNLTNDVYIHNLKNSKINQNINLSFKNYQGALNILTEHIRQSEDIKEKLIIRTSSNCIYLASILNLNFERQDLQNINLSNTIICNINFFNCNLDQSKFNNVIIKNCNFDFAQLNNIQWDNIQIKEFVYLQQNEDIEQCIIGENMGLLNFLNYQGDLKQIQQLITLSFSLNIKQLQIYSNMDLNQLTILIENNIKEGAVGTLNFSPNSEIVGLIDSYGLRYWNCVQNSEVNSYLLRKENIIQNSSTSIYLSNLIAFEKNNNYLYLKEKIEGDYFVVSFNGEDLSVSYLTEVAFYKWNQNKLQINYKFDFQQKIWQILSYRQNQTICLLIQNDVTLWNIQDNCFKSLFRGCEESKYSINIDENILIKWNEKKRYCQVYNLNIINSNKFNDIFNSYVQKAEFSPSGQLIRIQLAQKILFWDFTNDECYDMLNEQIDFYFSPKGNYFLTKCNQNGLIIWDCTNIYNLERKIIIQNIDKFQKIFFTQENQDLAIINNNGGIIKIWKLQQILNQNFDYDNNKYINYQKIKKKQFVLLFLQLNINQVLLEIP</sequence>
<dbReference type="OrthoDB" id="307499at2759"/>
<evidence type="ECO:0000313" key="2">
    <source>
        <dbReference type="Proteomes" id="UP000692954"/>
    </source>
</evidence>